<dbReference type="InterPro" id="IPR050109">
    <property type="entry name" value="HTH-type_TetR-like_transc_reg"/>
</dbReference>
<evidence type="ECO:0000256" key="3">
    <source>
        <dbReference type="ARBA" id="ARBA00023163"/>
    </source>
</evidence>
<evidence type="ECO:0000256" key="4">
    <source>
        <dbReference type="PROSITE-ProRule" id="PRU00335"/>
    </source>
</evidence>
<reference evidence="7" key="1">
    <citation type="submission" date="2017-02" db="EMBL/GenBank/DDBJ databases">
        <authorList>
            <person name="Varghese N."/>
            <person name="Submissions S."/>
        </authorList>
    </citation>
    <scope>NUCLEOTIDE SEQUENCE [LARGE SCALE GENOMIC DNA]</scope>
    <source>
        <strain evidence="7">VKM Ac-2052</strain>
    </source>
</reference>
<dbReference type="RefSeq" id="WP_078714397.1">
    <property type="nucleotide sequence ID" value="NZ_FUYG01000005.1"/>
</dbReference>
<dbReference type="PRINTS" id="PR00455">
    <property type="entry name" value="HTHTETR"/>
</dbReference>
<sequence length="193" mass="20975">MNQPRGLRRDAQANVEKLHSAALTVFSKTGLSAPLEDIAREAGVSIGTLYNRVGSREGLIDAVVPAVMGEKLKALTERTLAEQTPRAKLERFISEMIDLQLSDPAMNDAMLRRFPDATALINACDRSTALGHELVENAHDAGVLSHDFTGEDLMAVLWMVGTASRDRTAPAGWRRVVDRSIAAAWTESLQPAL</sequence>
<dbReference type="Proteomes" id="UP000189735">
    <property type="component" value="Unassembled WGS sequence"/>
</dbReference>
<keyword evidence="3" id="KW-0804">Transcription</keyword>
<dbReference type="SUPFAM" id="SSF48498">
    <property type="entry name" value="Tetracyclin repressor-like, C-terminal domain"/>
    <property type="match status" value="1"/>
</dbReference>
<organism evidence="6 7">
    <name type="scientific">Agreia bicolorata</name>
    <dbReference type="NCBI Taxonomy" id="110935"/>
    <lineage>
        <taxon>Bacteria</taxon>
        <taxon>Bacillati</taxon>
        <taxon>Actinomycetota</taxon>
        <taxon>Actinomycetes</taxon>
        <taxon>Micrococcales</taxon>
        <taxon>Microbacteriaceae</taxon>
        <taxon>Agreia</taxon>
    </lineage>
</organism>
<dbReference type="EMBL" id="FUYG01000005">
    <property type="protein sequence ID" value="SKA96137.1"/>
    <property type="molecule type" value="Genomic_DNA"/>
</dbReference>
<dbReference type="InterPro" id="IPR009057">
    <property type="entry name" value="Homeodomain-like_sf"/>
</dbReference>
<feature type="domain" description="HTH tetR-type" evidence="5">
    <location>
        <begin position="12"/>
        <end position="71"/>
    </location>
</feature>
<dbReference type="Pfam" id="PF21597">
    <property type="entry name" value="TetR_C_43"/>
    <property type="match status" value="1"/>
</dbReference>
<evidence type="ECO:0000313" key="6">
    <source>
        <dbReference type="EMBL" id="SKA96137.1"/>
    </source>
</evidence>
<dbReference type="PANTHER" id="PTHR30055:SF234">
    <property type="entry name" value="HTH-TYPE TRANSCRIPTIONAL REGULATOR BETI"/>
    <property type="match status" value="1"/>
</dbReference>
<dbReference type="GO" id="GO:0000976">
    <property type="term" value="F:transcription cis-regulatory region binding"/>
    <property type="evidence" value="ECO:0007669"/>
    <property type="project" value="TreeGrafter"/>
</dbReference>
<dbReference type="Gene3D" id="1.10.357.10">
    <property type="entry name" value="Tetracycline Repressor, domain 2"/>
    <property type="match status" value="1"/>
</dbReference>
<dbReference type="Pfam" id="PF00440">
    <property type="entry name" value="TetR_N"/>
    <property type="match status" value="1"/>
</dbReference>
<dbReference type="AlphaFoldDB" id="A0A1T4Y2S5"/>
<dbReference type="InterPro" id="IPR036271">
    <property type="entry name" value="Tet_transcr_reg_TetR-rel_C_sf"/>
</dbReference>
<dbReference type="GO" id="GO:0003700">
    <property type="term" value="F:DNA-binding transcription factor activity"/>
    <property type="evidence" value="ECO:0007669"/>
    <property type="project" value="TreeGrafter"/>
</dbReference>
<keyword evidence="1" id="KW-0805">Transcription regulation</keyword>
<dbReference type="InterPro" id="IPR001647">
    <property type="entry name" value="HTH_TetR"/>
</dbReference>
<accession>A0A1T4Y2S5</accession>
<evidence type="ECO:0000313" key="7">
    <source>
        <dbReference type="Proteomes" id="UP000189735"/>
    </source>
</evidence>
<proteinExistence type="predicted"/>
<keyword evidence="2 4" id="KW-0238">DNA-binding</keyword>
<dbReference type="SUPFAM" id="SSF46689">
    <property type="entry name" value="Homeodomain-like"/>
    <property type="match status" value="1"/>
</dbReference>
<protein>
    <submittedName>
        <fullName evidence="6">Transcriptional regulator, TetR family</fullName>
    </submittedName>
</protein>
<dbReference type="InterPro" id="IPR049445">
    <property type="entry name" value="TetR_SbtR-like_C"/>
</dbReference>
<dbReference type="PANTHER" id="PTHR30055">
    <property type="entry name" value="HTH-TYPE TRANSCRIPTIONAL REGULATOR RUTR"/>
    <property type="match status" value="1"/>
</dbReference>
<feature type="DNA-binding region" description="H-T-H motif" evidence="4">
    <location>
        <begin position="34"/>
        <end position="53"/>
    </location>
</feature>
<evidence type="ECO:0000256" key="1">
    <source>
        <dbReference type="ARBA" id="ARBA00023015"/>
    </source>
</evidence>
<gene>
    <name evidence="6" type="ORF">SAMN06295879_2162</name>
</gene>
<evidence type="ECO:0000259" key="5">
    <source>
        <dbReference type="PROSITE" id="PS50977"/>
    </source>
</evidence>
<evidence type="ECO:0000256" key="2">
    <source>
        <dbReference type="ARBA" id="ARBA00023125"/>
    </source>
</evidence>
<name>A0A1T4Y2S5_9MICO</name>
<dbReference type="PROSITE" id="PS50977">
    <property type="entry name" value="HTH_TETR_2"/>
    <property type="match status" value="1"/>
</dbReference>